<organism evidence="1">
    <name type="scientific">hydrothermal vent metagenome</name>
    <dbReference type="NCBI Taxonomy" id="652676"/>
    <lineage>
        <taxon>unclassified sequences</taxon>
        <taxon>metagenomes</taxon>
        <taxon>ecological metagenomes</taxon>
    </lineage>
</organism>
<gene>
    <name evidence="1" type="ORF">MNBD_GAMMA17-1009</name>
</gene>
<sequence length="27" mass="3046">RAGLCTYYTNPGGNSIYDDVKKFMGFK</sequence>
<name>A0A3B0ZFH6_9ZZZZ</name>
<accession>A0A3B0ZFH6</accession>
<evidence type="ECO:0000313" key="1">
    <source>
        <dbReference type="EMBL" id="VAW86242.1"/>
    </source>
</evidence>
<feature type="non-terminal residue" evidence="1">
    <location>
        <position position="1"/>
    </location>
</feature>
<reference evidence="1" key="1">
    <citation type="submission" date="2018-06" db="EMBL/GenBank/DDBJ databases">
        <authorList>
            <person name="Zhirakovskaya E."/>
        </authorList>
    </citation>
    <scope>NUCLEOTIDE SEQUENCE</scope>
</reference>
<protein>
    <submittedName>
        <fullName evidence="1">Uncharacterized protein</fullName>
    </submittedName>
</protein>
<dbReference type="EMBL" id="UOFQ01000037">
    <property type="protein sequence ID" value="VAW86242.1"/>
    <property type="molecule type" value="Genomic_DNA"/>
</dbReference>
<proteinExistence type="predicted"/>
<dbReference type="AlphaFoldDB" id="A0A3B0ZFH6"/>